<comment type="caution">
    <text evidence="2">The sequence shown here is derived from an EMBL/GenBank/DDBJ whole genome shotgun (WGS) entry which is preliminary data.</text>
</comment>
<proteinExistence type="predicted"/>
<dbReference type="PANTHER" id="PTHR34219:SF3">
    <property type="entry name" value="BLL7967 PROTEIN"/>
    <property type="match status" value="1"/>
</dbReference>
<feature type="transmembrane region" description="Helical" evidence="1">
    <location>
        <begin position="313"/>
        <end position="336"/>
    </location>
</feature>
<evidence type="ECO:0000313" key="3">
    <source>
        <dbReference type="Proteomes" id="UP001595962"/>
    </source>
</evidence>
<dbReference type="EMBL" id="JBHSGB010000001">
    <property type="protein sequence ID" value="MFC4653440.1"/>
    <property type="molecule type" value="Genomic_DNA"/>
</dbReference>
<reference evidence="3" key="1">
    <citation type="journal article" date="2019" name="Int. J. Syst. Evol. Microbiol.">
        <title>The Global Catalogue of Microorganisms (GCM) 10K type strain sequencing project: providing services to taxonomists for standard genome sequencing and annotation.</title>
        <authorList>
            <consortium name="The Broad Institute Genomics Platform"/>
            <consortium name="The Broad Institute Genome Sequencing Center for Infectious Disease"/>
            <person name="Wu L."/>
            <person name="Ma J."/>
        </authorList>
    </citation>
    <scope>NUCLEOTIDE SEQUENCE [LARGE SCALE GENOMIC DNA]</scope>
    <source>
        <strain evidence="3">DT28</strain>
    </source>
</reference>
<feature type="transmembrane region" description="Helical" evidence="1">
    <location>
        <begin position="125"/>
        <end position="145"/>
    </location>
</feature>
<keyword evidence="1" id="KW-0472">Membrane</keyword>
<dbReference type="PANTHER" id="PTHR34219">
    <property type="entry name" value="IRON-REGULATED INNER MEMBRANE PROTEIN-RELATED"/>
    <property type="match status" value="1"/>
</dbReference>
<feature type="transmembrane region" description="Helical" evidence="1">
    <location>
        <begin position="9"/>
        <end position="29"/>
    </location>
</feature>
<evidence type="ECO:0000313" key="2">
    <source>
        <dbReference type="EMBL" id="MFC4653440.1"/>
    </source>
</evidence>
<name>A0ABV9JJ10_9GAMM</name>
<sequence>MGRYWHRQLGLWFGLVLMLVSVSGAILLYKNPLLQWQYPQLQLPYQSDLAVWGKVLDQLPQQEYGFARIPTPERPWLELSRHDGTLEYYSASGQLLLSRTLYQDWIGWSYQLHMYLFVKDWDHQLLGLAGLLAFALFILGLKISWPRHWNWRLWRPPAARQDGRRARHWHWLLGLFTLPLVGWTVLTGTVMVYNKEVTSGLAWLLNERLPAKAPQLHVDFPLQNSAWSLWLPAAQQAVPEGKIRLASFRKSANQPLSFRLQLPEEWHPNGRTQLVMDPQTATVLQLTKATELGPATQTMQLVYPLHIAAVGGFWYKLLLVAAALLVVLLWWLGLLWRLGRNKKSGN</sequence>
<dbReference type="Pfam" id="PF03929">
    <property type="entry name" value="PepSY_TM"/>
    <property type="match status" value="1"/>
</dbReference>
<dbReference type="InterPro" id="IPR005625">
    <property type="entry name" value="PepSY-ass_TM"/>
</dbReference>
<keyword evidence="1" id="KW-0812">Transmembrane</keyword>
<keyword evidence="1" id="KW-1133">Transmembrane helix</keyword>
<protein>
    <submittedName>
        <fullName evidence="2">PepSY-associated TM helix domain-containing protein</fullName>
    </submittedName>
</protein>
<feature type="transmembrane region" description="Helical" evidence="1">
    <location>
        <begin position="169"/>
        <end position="193"/>
    </location>
</feature>
<accession>A0ABV9JJ10</accession>
<dbReference type="RefSeq" id="WP_377330743.1">
    <property type="nucleotide sequence ID" value="NZ_JBHSGB010000001.1"/>
</dbReference>
<organism evidence="2 3">
    <name type="scientific">Rheinheimera marina</name>
    <dbReference type="NCBI Taxonomy" id="1774958"/>
    <lineage>
        <taxon>Bacteria</taxon>
        <taxon>Pseudomonadati</taxon>
        <taxon>Pseudomonadota</taxon>
        <taxon>Gammaproteobacteria</taxon>
        <taxon>Chromatiales</taxon>
        <taxon>Chromatiaceae</taxon>
        <taxon>Rheinheimera</taxon>
    </lineage>
</organism>
<keyword evidence="3" id="KW-1185">Reference proteome</keyword>
<dbReference type="Proteomes" id="UP001595962">
    <property type="component" value="Unassembled WGS sequence"/>
</dbReference>
<evidence type="ECO:0000256" key="1">
    <source>
        <dbReference type="SAM" id="Phobius"/>
    </source>
</evidence>
<gene>
    <name evidence="2" type="ORF">ACFO3I_00240</name>
</gene>